<sequence>MKGLFCEPALPELEQRWQQIRIFESKHKKKQIRISSTRLEQAKTKTKKTKTEKSKKSKSKSMSVSESNMSAVALAAAAAALGVAALAFLQARSSVGVRAVATDKAPAAVGPYVQATKDGKGTIYVSGQVGFVPGTKKLDGEDAASQARRALSNVKAILEAAGSSMDRVLKTTVLLVDIADYAAMNEVYAEAFGDHKPARAAFAVKTLPVGARVEIEAIALEN</sequence>
<dbReference type="FunFam" id="3.30.1330.40:FF:000001">
    <property type="entry name" value="L-PSP family endoribonuclease"/>
    <property type="match status" value="1"/>
</dbReference>
<dbReference type="InterPro" id="IPR035959">
    <property type="entry name" value="RutC-like_sf"/>
</dbReference>
<dbReference type="SUPFAM" id="SSF55298">
    <property type="entry name" value="YjgF-like"/>
    <property type="match status" value="1"/>
</dbReference>
<dbReference type="InterPro" id="IPR006056">
    <property type="entry name" value="RidA"/>
</dbReference>
<dbReference type="CDD" id="cd00448">
    <property type="entry name" value="YjgF_YER057c_UK114_family"/>
    <property type="match status" value="1"/>
</dbReference>
<dbReference type="InParanoid" id="A0A2R5GEV7"/>
<dbReference type="Proteomes" id="UP000241890">
    <property type="component" value="Unassembled WGS sequence"/>
</dbReference>
<gene>
    <name evidence="3" type="ORF">FCC1311_025852</name>
</gene>
<keyword evidence="4" id="KW-1185">Reference proteome</keyword>
<accession>A0A2R5GEV7</accession>
<feature type="region of interest" description="Disordered" evidence="2">
    <location>
        <begin position="26"/>
        <end position="63"/>
    </location>
</feature>
<protein>
    <submittedName>
        <fullName evidence="3">2-iminobutanoate/2-iminopropanoate deaminase</fullName>
    </submittedName>
</protein>
<dbReference type="PANTHER" id="PTHR11803:SF58">
    <property type="entry name" value="PROTEIN HMF1-RELATED"/>
    <property type="match status" value="1"/>
</dbReference>
<dbReference type="PROSITE" id="PS01094">
    <property type="entry name" value="UPF0076"/>
    <property type="match status" value="1"/>
</dbReference>
<dbReference type="NCBIfam" id="TIGR00004">
    <property type="entry name" value="Rid family detoxifying hydrolase"/>
    <property type="match status" value="1"/>
</dbReference>
<evidence type="ECO:0000313" key="3">
    <source>
        <dbReference type="EMBL" id="GBG26364.1"/>
    </source>
</evidence>
<dbReference type="OrthoDB" id="309640at2759"/>
<proteinExistence type="inferred from homology"/>
<evidence type="ECO:0000313" key="4">
    <source>
        <dbReference type="Proteomes" id="UP000241890"/>
    </source>
</evidence>
<dbReference type="Pfam" id="PF01042">
    <property type="entry name" value="Ribonuc_L-PSP"/>
    <property type="match status" value="1"/>
</dbReference>
<dbReference type="InterPro" id="IPR019897">
    <property type="entry name" value="RidA_CS"/>
</dbReference>
<dbReference type="InterPro" id="IPR006175">
    <property type="entry name" value="YjgF/YER057c/UK114"/>
</dbReference>
<dbReference type="AlphaFoldDB" id="A0A2R5GEV7"/>
<dbReference type="EMBL" id="BEYU01000020">
    <property type="protein sequence ID" value="GBG26364.1"/>
    <property type="molecule type" value="Genomic_DNA"/>
</dbReference>
<organism evidence="3 4">
    <name type="scientific">Hondaea fermentalgiana</name>
    <dbReference type="NCBI Taxonomy" id="2315210"/>
    <lineage>
        <taxon>Eukaryota</taxon>
        <taxon>Sar</taxon>
        <taxon>Stramenopiles</taxon>
        <taxon>Bigyra</taxon>
        <taxon>Labyrinthulomycetes</taxon>
        <taxon>Thraustochytrida</taxon>
        <taxon>Thraustochytriidae</taxon>
        <taxon>Hondaea</taxon>
    </lineage>
</organism>
<name>A0A2R5GEV7_9STRA</name>
<comment type="caution">
    <text evidence="3">The sequence shown here is derived from an EMBL/GenBank/DDBJ whole genome shotgun (WGS) entry which is preliminary data.</text>
</comment>
<dbReference type="GO" id="GO:0005829">
    <property type="term" value="C:cytosol"/>
    <property type="evidence" value="ECO:0007669"/>
    <property type="project" value="TreeGrafter"/>
</dbReference>
<evidence type="ECO:0000256" key="1">
    <source>
        <dbReference type="ARBA" id="ARBA00010552"/>
    </source>
</evidence>
<dbReference type="PANTHER" id="PTHR11803">
    <property type="entry name" value="2-IMINOBUTANOATE/2-IMINOPROPANOATE DEAMINASE RIDA"/>
    <property type="match status" value="1"/>
</dbReference>
<reference evidence="3 4" key="1">
    <citation type="submission" date="2017-12" db="EMBL/GenBank/DDBJ databases">
        <title>Sequencing, de novo assembly and annotation of complete genome of a new Thraustochytrid species, strain FCC1311.</title>
        <authorList>
            <person name="Sedici K."/>
            <person name="Godart F."/>
            <person name="Aiese Cigliano R."/>
            <person name="Sanseverino W."/>
            <person name="Barakat M."/>
            <person name="Ortet P."/>
            <person name="Marechal E."/>
            <person name="Cagnac O."/>
            <person name="Amato A."/>
        </authorList>
    </citation>
    <scope>NUCLEOTIDE SEQUENCE [LARGE SCALE GENOMIC DNA]</scope>
</reference>
<dbReference type="Gene3D" id="3.30.1330.40">
    <property type="entry name" value="RutC-like"/>
    <property type="match status" value="1"/>
</dbReference>
<dbReference type="GO" id="GO:0019239">
    <property type="term" value="F:deaminase activity"/>
    <property type="evidence" value="ECO:0007669"/>
    <property type="project" value="TreeGrafter"/>
</dbReference>
<comment type="similarity">
    <text evidence="1">Belongs to the RutC family.</text>
</comment>
<evidence type="ECO:0000256" key="2">
    <source>
        <dbReference type="SAM" id="MobiDB-lite"/>
    </source>
</evidence>